<dbReference type="InterPro" id="IPR002560">
    <property type="entry name" value="Transposase_DDE"/>
</dbReference>
<organism evidence="3 4">
    <name type="scientific">Aureibacillus halotolerans</name>
    <dbReference type="NCBI Taxonomy" id="1508390"/>
    <lineage>
        <taxon>Bacteria</taxon>
        <taxon>Bacillati</taxon>
        <taxon>Bacillota</taxon>
        <taxon>Bacilli</taxon>
        <taxon>Bacillales</taxon>
        <taxon>Bacillaceae</taxon>
        <taxon>Aureibacillus</taxon>
    </lineage>
</organism>
<name>A0A4R6U2E6_9BACI</name>
<dbReference type="PANTHER" id="PTHR33498">
    <property type="entry name" value="TRANSPOSASE FOR INSERTION SEQUENCE ELEMENT IS1557"/>
    <property type="match status" value="1"/>
</dbReference>
<dbReference type="PANTHER" id="PTHR33498:SF1">
    <property type="entry name" value="TRANSPOSASE FOR INSERTION SEQUENCE ELEMENT IS1557"/>
    <property type="match status" value="1"/>
</dbReference>
<keyword evidence="4" id="KW-1185">Reference proteome</keyword>
<comment type="caution">
    <text evidence="3">The sequence shown here is derived from an EMBL/GenBank/DDBJ whole genome shotgun (WGS) entry which is preliminary data.</text>
</comment>
<evidence type="ECO:0000259" key="2">
    <source>
        <dbReference type="Pfam" id="PF14690"/>
    </source>
</evidence>
<reference evidence="3 4" key="1">
    <citation type="submission" date="2019-03" db="EMBL/GenBank/DDBJ databases">
        <title>Genomic Encyclopedia of Type Strains, Phase IV (KMG-IV): sequencing the most valuable type-strain genomes for metagenomic binning, comparative biology and taxonomic classification.</title>
        <authorList>
            <person name="Goeker M."/>
        </authorList>
    </citation>
    <scope>NUCLEOTIDE SEQUENCE [LARGE SCALE GENOMIC DNA]</scope>
    <source>
        <strain evidence="3 4">DSM 28697</strain>
    </source>
</reference>
<dbReference type="RefSeq" id="WP_133580488.1">
    <property type="nucleotide sequence ID" value="NZ_SNYJ01000007.1"/>
</dbReference>
<accession>A0A4R6U2E6</accession>
<dbReference type="Proteomes" id="UP000295632">
    <property type="component" value="Unassembled WGS sequence"/>
</dbReference>
<dbReference type="NCBIfam" id="NF033550">
    <property type="entry name" value="transpos_ISL3"/>
    <property type="match status" value="1"/>
</dbReference>
<dbReference type="InterPro" id="IPR047951">
    <property type="entry name" value="Transpos_ISL3"/>
</dbReference>
<dbReference type="Pfam" id="PF14690">
    <property type="entry name" value="Zn_ribbon_ISL3"/>
    <property type="match status" value="1"/>
</dbReference>
<dbReference type="InterPro" id="IPR029261">
    <property type="entry name" value="Transposase_Znf"/>
</dbReference>
<evidence type="ECO:0000313" key="3">
    <source>
        <dbReference type="EMBL" id="TDQ39816.1"/>
    </source>
</evidence>
<evidence type="ECO:0000259" key="1">
    <source>
        <dbReference type="Pfam" id="PF01610"/>
    </source>
</evidence>
<feature type="domain" description="Transposase IS204/IS1001/IS1096/IS1165 DDE" evidence="1">
    <location>
        <begin position="164"/>
        <end position="400"/>
    </location>
</feature>
<gene>
    <name evidence="3" type="ORF">EV213_107184</name>
</gene>
<dbReference type="OrthoDB" id="6197054at2"/>
<proteinExistence type="predicted"/>
<dbReference type="Pfam" id="PF01610">
    <property type="entry name" value="DDE_Tnp_ISL3"/>
    <property type="match status" value="1"/>
</dbReference>
<evidence type="ECO:0000313" key="4">
    <source>
        <dbReference type="Proteomes" id="UP000295632"/>
    </source>
</evidence>
<dbReference type="EMBL" id="SNYJ01000007">
    <property type="protein sequence ID" value="TDQ39816.1"/>
    <property type="molecule type" value="Genomic_DNA"/>
</dbReference>
<sequence length="413" mass="47835">MQTQYINEMLTIPEVEICQVICVTDDEVHLKIKPVAYTQCCPSCHSGEEVIRKGSNGSRTVRHLSIFGKKTYLQVPSIRLYCVLCQVGFVWSYGFVGPKKRYTWLFENQVTEQSFGSTVAHSALMQQTPASTVQRMHCAAIPLESARLSEQAWHQAKESKGLVLGVDDFAIKKGHRYNTGIHDLKGGTMLDLLPGRTLRDLRDYDTQHPIFRQLNPKVVVMDLAPSYHKWISECFPNAIRTADRFHVHGYVIQALQTVRKSVQGELPPRAKTLLKANHQLLNPQWNLLQEESKKRLKQLLSLSPLLCSVWEWKEAFTAWYDESPDVLIATRRFKQWCEQGERIGHPAVTRALKTMHNWQEEIINYHRCRWTNATVEGRHNRIKAFQRRHYFTRNHDYYKAGILVECNRHQLSG</sequence>
<feature type="domain" description="Transposase IS204/IS1001/IS1096/IS1165 zinc-finger" evidence="2">
    <location>
        <begin position="39"/>
        <end position="82"/>
    </location>
</feature>
<dbReference type="AlphaFoldDB" id="A0A4R6U2E6"/>
<protein>
    <submittedName>
        <fullName evidence="3">Transposase</fullName>
    </submittedName>
</protein>